<dbReference type="InterPro" id="IPR012902">
    <property type="entry name" value="N_methyl_site"/>
</dbReference>
<protein>
    <submittedName>
        <fullName evidence="2">Prepilin-type N-terminal cleavage/methylation domain-containing protein</fullName>
    </submittedName>
</protein>
<dbReference type="Proteomes" id="UP000663651">
    <property type="component" value="Chromosome"/>
</dbReference>
<accession>A0ABX7PZT9</accession>
<evidence type="ECO:0000256" key="1">
    <source>
        <dbReference type="SAM" id="Phobius"/>
    </source>
</evidence>
<dbReference type="EMBL" id="CP071382">
    <property type="protein sequence ID" value="QSV44662.1"/>
    <property type="molecule type" value="Genomic_DNA"/>
</dbReference>
<dbReference type="RefSeq" id="WP_207162476.1">
    <property type="nucleotide sequence ID" value="NZ_CP071382.1"/>
</dbReference>
<reference evidence="2 3" key="1">
    <citation type="submission" date="2021-03" db="EMBL/GenBank/DDBJ databases">
        <title>Geobacter metallireducens gen. nov. sp. nov., a microorganism capable of coupling the complete oxidation of organic compounds to the reduction of iron and other metals.</title>
        <authorList>
            <person name="Li Y."/>
        </authorList>
    </citation>
    <scope>NUCLEOTIDE SEQUENCE [LARGE SCALE GENOMIC DNA]</scope>
    <source>
        <strain evidence="2 3">Jerry-YX</strain>
    </source>
</reference>
<feature type="transmembrane region" description="Helical" evidence="1">
    <location>
        <begin position="22"/>
        <end position="45"/>
    </location>
</feature>
<keyword evidence="1" id="KW-0812">Transmembrane</keyword>
<gene>
    <name evidence="2" type="ORF">JZM60_10830</name>
</gene>
<proteinExistence type="predicted"/>
<dbReference type="Pfam" id="PF07963">
    <property type="entry name" value="N_methyl"/>
    <property type="match status" value="1"/>
</dbReference>
<sequence length="130" mass="13935">MKAVAENASCLRNNGGFSLVEALVAIAILSVVMLGTATMLFTGLAGSSGSNNRYLATTTAQSRIEILMNAPFASLVSQLTPITTTSSGVNYNTKWRVTNPTANLAFINMSTTWTDKYGYHGMNFSIVRSR</sequence>
<evidence type="ECO:0000313" key="3">
    <source>
        <dbReference type="Proteomes" id="UP000663651"/>
    </source>
</evidence>
<keyword evidence="1" id="KW-0472">Membrane</keyword>
<keyword evidence="3" id="KW-1185">Reference proteome</keyword>
<name>A0ABX7PZT9_9BACT</name>
<dbReference type="NCBIfam" id="TIGR02532">
    <property type="entry name" value="IV_pilin_GFxxxE"/>
    <property type="match status" value="1"/>
</dbReference>
<organism evidence="2 3">
    <name type="scientific">Geobacter benzoatilyticus</name>
    <dbReference type="NCBI Taxonomy" id="2815309"/>
    <lineage>
        <taxon>Bacteria</taxon>
        <taxon>Pseudomonadati</taxon>
        <taxon>Thermodesulfobacteriota</taxon>
        <taxon>Desulfuromonadia</taxon>
        <taxon>Geobacterales</taxon>
        <taxon>Geobacteraceae</taxon>
        <taxon>Geobacter</taxon>
    </lineage>
</organism>
<evidence type="ECO:0000313" key="2">
    <source>
        <dbReference type="EMBL" id="QSV44662.1"/>
    </source>
</evidence>
<keyword evidence="1" id="KW-1133">Transmembrane helix</keyword>